<name>A0A427ATN5_ENSVE</name>
<feature type="region of interest" description="Disordered" evidence="1">
    <location>
        <begin position="1"/>
        <end position="54"/>
    </location>
</feature>
<gene>
    <name evidence="2" type="ORF">B296_00003293</name>
</gene>
<evidence type="ECO:0000313" key="2">
    <source>
        <dbReference type="EMBL" id="RRT79555.1"/>
    </source>
</evidence>
<organism evidence="2 3">
    <name type="scientific">Ensete ventricosum</name>
    <name type="common">Abyssinian banana</name>
    <name type="synonym">Musa ensete</name>
    <dbReference type="NCBI Taxonomy" id="4639"/>
    <lineage>
        <taxon>Eukaryota</taxon>
        <taxon>Viridiplantae</taxon>
        <taxon>Streptophyta</taxon>
        <taxon>Embryophyta</taxon>
        <taxon>Tracheophyta</taxon>
        <taxon>Spermatophyta</taxon>
        <taxon>Magnoliopsida</taxon>
        <taxon>Liliopsida</taxon>
        <taxon>Zingiberales</taxon>
        <taxon>Musaceae</taxon>
        <taxon>Ensete</taxon>
    </lineage>
</organism>
<sequence>SSERESEKEGRRSEGRVEANKDEWKLKRDQVVKDVDGEGGSSAKPQLELFRQSL</sequence>
<evidence type="ECO:0000313" key="3">
    <source>
        <dbReference type="Proteomes" id="UP000287651"/>
    </source>
</evidence>
<feature type="compositionally biased region" description="Basic and acidic residues" evidence="1">
    <location>
        <begin position="1"/>
        <end position="36"/>
    </location>
</feature>
<proteinExistence type="predicted"/>
<feature type="non-terminal residue" evidence="2">
    <location>
        <position position="1"/>
    </location>
</feature>
<evidence type="ECO:0000256" key="1">
    <source>
        <dbReference type="SAM" id="MobiDB-lite"/>
    </source>
</evidence>
<dbReference type="AlphaFoldDB" id="A0A427ATN5"/>
<dbReference type="EMBL" id="AMZH03001363">
    <property type="protein sequence ID" value="RRT79555.1"/>
    <property type="molecule type" value="Genomic_DNA"/>
</dbReference>
<accession>A0A427ATN5</accession>
<dbReference type="Proteomes" id="UP000287651">
    <property type="component" value="Unassembled WGS sequence"/>
</dbReference>
<protein>
    <submittedName>
        <fullName evidence="2">Uncharacterized protein</fullName>
    </submittedName>
</protein>
<comment type="caution">
    <text evidence="2">The sequence shown here is derived from an EMBL/GenBank/DDBJ whole genome shotgun (WGS) entry which is preliminary data.</text>
</comment>
<reference evidence="2 3" key="1">
    <citation type="journal article" date="2014" name="Agronomy (Basel)">
        <title>A Draft Genome Sequence for Ensete ventricosum, the Drought-Tolerant Tree Against Hunger.</title>
        <authorList>
            <person name="Harrison J."/>
            <person name="Moore K.A."/>
            <person name="Paszkiewicz K."/>
            <person name="Jones T."/>
            <person name="Grant M."/>
            <person name="Ambacheew D."/>
            <person name="Muzemil S."/>
            <person name="Studholme D.J."/>
        </authorList>
    </citation>
    <scope>NUCLEOTIDE SEQUENCE [LARGE SCALE GENOMIC DNA]</scope>
</reference>